<evidence type="ECO:0000256" key="1">
    <source>
        <dbReference type="SAM" id="Phobius"/>
    </source>
</evidence>
<dbReference type="Proteomes" id="UP000184245">
    <property type="component" value="Unassembled WGS sequence"/>
</dbReference>
<accession>A0A1M4Y4X2</accession>
<dbReference type="Pfam" id="PF04854">
    <property type="entry name" value="DUF624"/>
    <property type="match status" value="1"/>
</dbReference>
<dbReference type="AlphaFoldDB" id="A0A1M4Y4X2"/>
<keyword evidence="1" id="KW-0472">Membrane</keyword>
<evidence type="ECO:0000313" key="3">
    <source>
        <dbReference type="Proteomes" id="UP000184245"/>
    </source>
</evidence>
<name>A0A1M4Y4X2_9CLOT</name>
<gene>
    <name evidence="2" type="ORF">SAMN02745158_02252</name>
</gene>
<protein>
    <submittedName>
        <fullName evidence="2">Uncharacterized membrane protein YesL</fullName>
    </submittedName>
</protein>
<dbReference type="RefSeq" id="WP_207650929.1">
    <property type="nucleotide sequence ID" value="NZ_FQVI01000010.1"/>
</dbReference>
<dbReference type="EMBL" id="FQVI01000010">
    <property type="protein sequence ID" value="SHF00720.1"/>
    <property type="molecule type" value="Genomic_DNA"/>
</dbReference>
<feature type="transmembrane region" description="Helical" evidence="1">
    <location>
        <begin position="76"/>
        <end position="93"/>
    </location>
</feature>
<sequence>MGNIFDLDSPLMDVMNKIMNTVILNICFLLSCLPLVTIGAAVTALYSVNLKMVKQEESYVFSAYWKSFKVNFRQSTSCWLVLAAAGAVFYIDFSVIKSLSGSLRMLLTITTVVLFCVFVIVILYVFPYMARFQDDFLTCLKNAFMIGGVNLGYTAAMLLITAACVMVTFFHVEFMLRAIFIWLVGGFSLLAYINSIFFRKVFDKYAA</sequence>
<keyword evidence="3" id="KW-1185">Reference proteome</keyword>
<feature type="transmembrane region" description="Helical" evidence="1">
    <location>
        <begin position="151"/>
        <end position="172"/>
    </location>
</feature>
<organism evidence="2 3">
    <name type="scientific">Lactonifactor longoviformis DSM 17459</name>
    <dbReference type="NCBI Taxonomy" id="1122155"/>
    <lineage>
        <taxon>Bacteria</taxon>
        <taxon>Bacillati</taxon>
        <taxon>Bacillota</taxon>
        <taxon>Clostridia</taxon>
        <taxon>Eubacteriales</taxon>
        <taxon>Clostridiaceae</taxon>
        <taxon>Lactonifactor</taxon>
    </lineage>
</organism>
<keyword evidence="1" id="KW-0812">Transmembrane</keyword>
<dbReference type="STRING" id="1122155.SAMN02745158_02252"/>
<feature type="transmembrane region" description="Helical" evidence="1">
    <location>
        <begin position="22"/>
        <end position="46"/>
    </location>
</feature>
<proteinExistence type="predicted"/>
<reference evidence="2 3" key="1">
    <citation type="submission" date="2016-11" db="EMBL/GenBank/DDBJ databases">
        <authorList>
            <person name="Jaros S."/>
            <person name="Januszkiewicz K."/>
            <person name="Wedrychowicz H."/>
        </authorList>
    </citation>
    <scope>NUCLEOTIDE SEQUENCE [LARGE SCALE GENOMIC DNA]</scope>
    <source>
        <strain evidence="2 3">DSM 17459</strain>
    </source>
</reference>
<dbReference type="InterPro" id="IPR006938">
    <property type="entry name" value="DUF624"/>
</dbReference>
<feature type="transmembrane region" description="Helical" evidence="1">
    <location>
        <begin position="178"/>
        <end position="198"/>
    </location>
</feature>
<feature type="transmembrane region" description="Helical" evidence="1">
    <location>
        <begin position="105"/>
        <end position="130"/>
    </location>
</feature>
<evidence type="ECO:0000313" key="2">
    <source>
        <dbReference type="EMBL" id="SHF00720.1"/>
    </source>
</evidence>
<keyword evidence="1" id="KW-1133">Transmembrane helix</keyword>